<evidence type="ECO:0000313" key="2">
    <source>
        <dbReference type="EMBL" id="KAL1888733.1"/>
    </source>
</evidence>
<sequence>MPLPAPTITTTEQPAATGSCFGDTHLDYCGVEGGSLCICDSVIQEPTSYIAQAGQCSQGCVGNSNVQCGGDTYANAYAAVNIAENGTQPAAYTPASLDRYSYLGCVSDSTKRLLTRRPSSASPSWTCRTAVPCTGNRAQACCGYYRLGLCKATGPNTASATQSLVSSANTANTVPPTKSALNTPSSTASTPPALHSG</sequence>
<dbReference type="Proteomes" id="UP001583186">
    <property type="component" value="Unassembled WGS sequence"/>
</dbReference>
<evidence type="ECO:0008006" key="4">
    <source>
        <dbReference type="Google" id="ProtNLM"/>
    </source>
</evidence>
<protein>
    <recommendedName>
        <fullName evidence="4">WSC domain-containing protein</fullName>
    </recommendedName>
</protein>
<feature type="region of interest" description="Disordered" evidence="1">
    <location>
        <begin position="169"/>
        <end position="197"/>
    </location>
</feature>
<accession>A0ABR3YLL7</accession>
<comment type="caution">
    <text evidence="2">The sequence shown here is derived from an EMBL/GenBank/DDBJ whole genome shotgun (WGS) entry which is preliminary data.</text>
</comment>
<organism evidence="2 3">
    <name type="scientific">Sporothrix stenoceras</name>
    <dbReference type="NCBI Taxonomy" id="5173"/>
    <lineage>
        <taxon>Eukaryota</taxon>
        <taxon>Fungi</taxon>
        <taxon>Dikarya</taxon>
        <taxon>Ascomycota</taxon>
        <taxon>Pezizomycotina</taxon>
        <taxon>Sordariomycetes</taxon>
        <taxon>Sordariomycetidae</taxon>
        <taxon>Ophiostomatales</taxon>
        <taxon>Ophiostomataceae</taxon>
        <taxon>Sporothrix</taxon>
    </lineage>
</organism>
<evidence type="ECO:0000256" key="1">
    <source>
        <dbReference type="SAM" id="MobiDB-lite"/>
    </source>
</evidence>
<dbReference type="EMBL" id="JAWCUI010000086">
    <property type="protein sequence ID" value="KAL1888733.1"/>
    <property type="molecule type" value="Genomic_DNA"/>
</dbReference>
<name>A0ABR3YLL7_9PEZI</name>
<evidence type="ECO:0000313" key="3">
    <source>
        <dbReference type="Proteomes" id="UP001583186"/>
    </source>
</evidence>
<keyword evidence="3" id="KW-1185">Reference proteome</keyword>
<feature type="compositionally biased region" description="Polar residues" evidence="1">
    <location>
        <begin position="169"/>
        <end position="190"/>
    </location>
</feature>
<proteinExistence type="predicted"/>
<gene>
    <name evidence="2" type="ORF">Sste5346_009358</name>
</gene>
<reference evidence="2 3" key="1">
    <citation type="journal article" date="2024" name="IMA Fungus">
        <title>IMA Genome - F19 : A genome assembly and annotation guide to empower mycologists, including annotated draft genome sequences of Ceratocystis pirilliformis, Diaporthe australafricana, Fusarium ophioides, Paecilomyces lecythidis, and Sporothrix stenoceras.</title>
        <authorList>
            <person name="Aylward J."/>
            <person name="Wilson A.M."/>
            <person name="Visagie C.M."/>
            <person name="Spraker J."/>
            <person name="Barnes I."/>
            <person name="Buitendag C."/>
            <person name="Ceriani C."/>
            <person name="Del Mar Angel L."/>
            <person name="du Plessis D."/>
            <person name="Fuchs T."/>
            <person name="Gasser K."/>
            <person name="Kramer D."/>
            <person name="Li W."/>
            <person name="Munsamy K."/>
            <person name="Piso A."/>
            <person name="Price J.L."/>
            <person name="Sonnekus B."/>
            <person name="Thomas C."/>
            <person name="van der Nest A."/>
            <person name="van Dijk A."/>
            <person name="van Heerden A."/>
            <person name="van Vuuren N."/>
            <person name="Yilmaz N."/>
            <person name="Duong T.A."/>
            <person name="van der Merwe N.A."/>
            <person name="Wingfield M.J."/>
            <person name="Wingfield B.D."/>
        </authorList>
    </citation>
    <scope>NUCLEOTIDE SEQUENCE [LARGE SCALE GENOMIC DNA]</scope>
    <source>
        <strain evidence="2 3">CMW 5346</strain>
    </source>
</reference>